<dbReference type="AlphaFoldDB" id="A0A6A5XM15"/>
<protein>
    <submittedName>
        <fullName evidence="1">Uncharacterized protein</fullName>
    </submittedName>
</protein>
<proteinExistence type="predicted"/>
<sequence length="146" mass="16213">MYVCLALLPSSPCFSVIGRRRKLRIGRKGICVVVRPVGGRRSPYEITYTVRCFVARRLADTSQHTPRLHAPTIELKLSHLVGRSLSFLLAREKARREDAAAAGSARLGNFFFVSGGAPWCVGGLMFGFHPVIRNVMYGHMHVVFSV</sequence>
<gene>
    <name evidence="1" type="ORF">BU24DRAFT_236213</name>
</gene>
<keyword evidence="2" id="KW-1185">Reference proteome</keyword>
<dbReference type="RefSeq" id="XP_033381713.1">
    <property type="nucleotide sequence ID" value="XM_033522237.1"/>
</dbReference>
<evidence type="ECO:0000313" key="1">
    <source>
        <dbReference type="EMBL" id="KAF2013374.1"/>
    </source>
</evidence>
<evidence type="ECO:0000313" key="2">
    <source>
        <dbReference type="Proteomes" id="UP000799778"/>
    </source>
</evidence>
<name>A0A6A5XM15_9PLEO</name>
<reference evidence="1" key="1">
    <citation type="journal article" date="2020" name="Stud. Mycol.">
        <title>101 Dothideomycetes genomes: a test case for predicting lifestyles and emergence of pathogens.</title>
        <authorList>
            <person name="Haridas S."/>
            <person name="Albert R."/>
            <person name="Binder M."/>
            <person name="Bloem J."/>
            <person name="Labutti K."/>
            <person name="Salamov A."/>
            <person name="Andreopoulos B."/>
            <person name="Baker S."/>
            <person name="Barry K."/>
            <person name="Bills G."/>
            <person name="Bluhm B."/>
            <person name="Cannon C."/>
            <person name="Castanera R."/>
            <person name="Culley D."/>
            <person name="Daum C."/>
            <person name="Ezra D."/>
            <person name="Gonzalez J."/>
            <person name="Henrissat B."/>
            <person name="Kuo A."/>
            <person name="Liang C."/>
            <person name="Lipzen A."/>
            <person name="Lutzoni F."/>
            <person name="Magnuson J."/>
            <person name="Mondo S."/>
            <person name="Nolan M."/>
            <person name="Ohm R."/>
            <person name="Pangilinan J."/>
            <person name="Park H.-J."/>
            <person name="Ramirez L."/>
            <person name="Alfaro M."/>
            <person name="Sun H."/>
            <person name="Tritt A."/>
            <person name="Yoshinaga Y."/>
            <person name="Zwiers L.-H."/>
            <person name="Turgeon B."/>
            <person name="Goodwin S."/>
            <person name="Spatafora J."/>
            <person name="Crous P."/>
            <person name="Grigoriev I."/>
        </authorList>
    </citation>
    <scope>NUCLEOTIDE SEQUENCE</scope>
    <source>
        <strain evidence="1">CBS 175.79</strain>
    </source>
</reference>
<accession>A0A6A5XM15</accession>
<dbReference type="GeneID" id="54279634"/>
<dbReference type="Proteomes" id="UP000799778">
    <property type="component" value="Unassembled WGS sequence"/>
</dbReference>
<dbReference type="EMBL" id="ML978071">
    <property type="protein sequence ID" value="KAF2013374.1"/>
    <property type="molecule type" value="Genomic_DNA"/>
</dbReference>
<organism evidence="1 2">
    <name type="scientific">Aaosphaeria arxii CBS 175.79</name>
    <dbReference type="NCBI Taxonomy" id="1450172"/>
    <lineage>
        <taxon>Eukaryota</taxon>
        <taxon>Fungi</taxon>
        <taxon>Dikarya</taxon>
        <taxon>Ascomycota</taxon>
        <taxon>Pezizomycotina</taxon>
        <taxon>Dothideomycetes</taxon>
        <taxon>Pleosporomycetidae</taxon>
        <taxon>Pleosporales</taxon>
        <taxon>Pleosporales incertae sedis</taxon>
        <taxon>Aaosphaeria</taxon>
    </lineage>
</organism>